<organism evidence="1 2">
    <name type="scientific">Aspergillus udagawae</name>
    <dbReference type="NCBI Taxonomy" id="91492"/>
    <lineage>
        <taxon>Eukaryota</taxon>
        <taxon>Fungi</taxon>
        <taxon>Dikarya</taxon>
        <taxon>Ascomycota</taxon>
        <taxon>Pezizomycotina</taxon>
        <taxon>Eurotiomycetes</taxon>
        <taxon>Eurotiomycetidae</taxon>
        <taxon>Eurotiales</taxon>
        <taxon>Aspergillaceae</taxon>
        <taxon>Aspergillus</taxon>
        <taxon>Aspergillus subgen. Fumigati</taxon>
    </lineage>
</organism>
<reference evidence="1 2" key="1">
    <citation type="submission" date="2020-01" db="EMBL/GenBank/DDBJ databases">
        <title>Draft genome sequence of Aspergillus udagawae IFM 46972.</title>
        <authorList>
            <person name="Takahashi H."/>
            <person name="Yaguchi T."/>
        </authorList>
    </citation>
    <scope>NUCLEOTIDE SEQUENCE [LARGE SCALE GENOMIC DNA]</scope>
    <source>
        <strain evidence="1 2">IFM 46972</strain>
    </source>
</reference>
<protein>
    <submittedName>
        <fullName evidence="1">Uncharacterized protein</fullName>
    </submittedName>
</protein>
<evidence type="ECO:0000313" key="2">
    <source>
        <dbReference type="Proteomes" id="UP000465221"/>
    </source>
</evidence>
<comment type="caution">
    <text evidence="1">The sequence shown here is derived from an EMBL/GenBank/DDBJ whole genome shotgun (WGS) entry which is preliminary data.</text>
</comment>
<name>A0A8H3N994_9EURO</name>
<evidence type="ECO:0000313" key="1">
    <source>
        <dbReference type="EMBL" id="GFF28299.1"/>
    </source>
</evidence>
<sequence length="84" mass="9475">MAKALVHHLREAAKCTVMLAIQLLQSRYGWLSRKKGIAHVHGGMLYVDHLETLEHKPGIIRMHAAQYLNSRKETPPIVGRAVVK</sequence>
<accession>A0A8H3N994</accession>
<dbReference type="AlphaFoldDB" id="A0A8H3N994"/>
<dbReference type="Proteomes" id="UP000465221">
    <property type="component" value="Unassembled WGS sequence"/>
</dbReference>
<proteinExistence type="predicted"/>
<gene>
    <name evidence="1" type="ORF">IFM46972_02311</name>
</gene>
<dbReference type="EMBL" id="BLKC01000011">
    <property type="protein sequence ID" value="GFF28299.1"/>
    <property type="molecule type" value="Genomic_DNA"/>
</dbReference>